<keyword evidence="4" id="KW-0426">Late protein</keyword>
<name>A0A2C9DSM1_9POXV</name>
<keyword evidence="5 9" id="KW-1133">Transmembrane helix</keyword>
<reference evidence="10" key="1">
    <citation type="journal article" date="2017" name="Virus Res.">
        <title>Complete genomic characterisation of two novel poxviruses (WKPV and EKPV) from western and eastern grey kangaroos.</title>
        <authorList>
            <person name="Bennett M."/>
            <person name="Tu S.L."/>
            <person name="Upton C."/>
            <person name="McArtor C."/>
            <person name="Gillett A."/>
            <person name="Laird T."/>
            <person name="O'Dea M."/>
        </authorList>
    </citation>
    <scope>NUCLEOTIDE SEQUENCE [LARGE SCALE GENOMIC DNA]</scope>
    <source>
        <strain evidence="10">Western Australia</strain>
    </source>
</reference>
<sequence length="243" mass="26547">MGAAASVQTTVTSINKKIVEKLEQSASASAEAHCDVSIGNIFFGNNRGCNVLVKNMCSAQADAQMQAIIDAVREVYEDLSEDQKAYAPSLLTAALNIQTNVNTISQDFETFVKQKCSSSAVVNDRIKIQNVRIENCSAPPGQLVTFEFVNTGTSQGNCAMKTVMDVLTKSSDRVSGVQHAGNDFSKYLYIFAGAVCFLALLYYLKKLFFVSTRDKIKMILAKKPDVHWTTLLDTFFSSPPAIL</sequence>
<dbReference type="InterPro" id="IPR003472">
    <property type="entry name" value="Virion_mem_poxvirus_L1"/>
</dbReference>
<dbReference type="Pfam" id="PF02442">
    <property type="entry name" value="L1R_F9L"/>
    <property type="match status" value="1"/>
</dbReference>
<evidence type="ECO:0000256" key="8">
    <source>
        <dbReference type="ARBA" id="ARBA00034668"/>
    </source>
</evidence>
<dbReference type="EMBL" id="MF467280">
    <property type="protein sequence ID" value="ATI21004.1"/>
    <property type="molecule type" value="Genomic_DNA"/>
</dbReference>
<evidence type="ECO:0000256" key="1">
    <source>
        <dbReference type="ARBA" id="ARBA00004381"/>
    </source>
</evidence>
<keyword evidence="3" id="KW-0261">Viral envelope protein</keyword>
<dbReference type="GO" id="GO:0019031">
    <property type="term" value="C:viral envelope"/>
    <property type="evidence" value="ECO:0007669"/>
    <property type="project" value="UniProtKB-KW"/>
</dbReference>
<dbReference type="Proteomes" id="UP000318778">
    <property type="component" value="Segment"/>
</dbReference>
<evidence type="ECO:0000256" key="7">
    <source>
        <dbReference type="ARBA" id="ARBA00023157"/>
    </source>
</evidence>
<evidence type="ECO:0000313" key="11">
    <source>
        <dbReference type="Proteomes" id="UP000318778"/>
    </source>
</evidence>
<keyword evidence="6 9" id="KW-0472">Membrane</keyword>
<keyword evidence="3" id="KW-0946">Virion</keyword>
<evidence type="ECO:0000256" key="5">
    <source>
        <dbReference type="ARBA" id="ARBA00022989"/>
    </source>
</evidence>
<keyword evidence="11" id="KW-1185">Reference proteome</keyword>
<accession>A0A2C9DSM1</accession>
<evidence type="ECO:0000256" key="4">
    <source>
        <dbReference type="ARBA" id="ARBA00022921"/>
    </source>
</evidence>
<protein>
    <submittedName>
        <fullName evidence="10">IMV membrane protein</fullName>
    </submittedName>
</protein>
<evidence type="ECO:0000256" key="6">
    <source>
        <dbReference type="ARBA" id="ARBA00023136"/>
    </source>
</evidence>
<proteinExistence type="predicted"/>
<keyword evidence="7" id="KW-1015">Disulfide bond</keyword>
<feature type="transmembrane region" description="Helical" evidence="9">
    <location>
        <begin position="187"/>
        <end position="204"/>
    </location>
</feature>
<evidence type="ECO:0000313" key="10">
    <source>
        <dbReference type="EMBL" id="ATI21004.1"/>
    </source>
</evidence>
<evidence type="ECO:0000256" key="2">
    <source>
        <dbReference type="ARBA" id="ARBA00022692"/>
    </source>
</evidence>
<dbReference type="GO" id="GO:0055036">
    <property type="term" value="C:virion membrane"/>
    <property type="evidence" value="ECO:0007669"/>
    <property type="project" value="UniProtKB-SubCell"/>
</dbReference>
<comment type="subcellular location">
    <subcellularLocation>
        <location evidence="1">Virion membrane</location>
        <topology evidence="1">Single-pass membrane protein</topology>
    </subcellularLocation>
</comment>
<comment type="function">
    <text evidence="8">Component of the entry fusion complex (EFC), which consists of 11 proteins. During cell infection, this complex mediates entry of the virion core into the host cytoplasm by a two-step mechanism consisting of lipid mixing of the viral and cellular membranes and subsequent pore formation.</text>
</comment>
<organism evidence="10">
    <name type="scientific">Western grey kangaroopox virus</name>
    <dbReference type="NCBI Taxonomy" id="1566307"/>
    <lineage>
        <taxon>Viruses</taxon>
        <taxon>Varidnaviria</taxon>
        <taxon>Bamfordvirae</taxon>
        <taxon>Nucleocytoviricota</taxon>
        <taxon>Pokkesviricetes</taxon>
        <taxon>Chitovirales</taxon>
        <taxon>Poxviridae</taxon>
        <taxon>Chordopoxvirinae</taxon>
        <taxon>Macropopoxvirus</taxon>
        <taxon>Macropopoxvirus mfuliginosuspox</taxon>
        <taxon>Western kangaroopox virus</taxon>
    </lineage>
</organism>
<keyword evidence="2 9" id="KW-0812">Transmembrane</keyword>
<evidence type="ECO:0000256" key="9">
    <source>
        <dbReference type="SAM" id="Phobius"/>
    </source>
</evidence>
<evidence type="ECO:0000256" key="3">
    <source>
        <dbReference type="ARBA" id="ARBA00022879"/>
    </source>
</evidence>